<gene>
    <name evidence="3" type="ORF">J2787_000694</name>
</gene>
<dbReference type="AlphaFoldDB" id="A0AAE3Y5G7"/>
<dbReference type="Proteomes" id="UP001184861">
    <property type="component" value="Unassembled WGS sequence"/>
</dbReference>
<evidence type="ECO:0008006" key="5">
    <source>
        <dbReference type="Google" id="ProtNLM"/>
    </source>
</evidence>
<feature type="domain" description="TIR" evidence="1">
    <location>
        <begin position="1"/>
        <end position="137"/>
    </location>
</feature>
<dbReference type="SUPFAM" id="SSF52200">
    <property type="entry name" value="Toll/Interleukin receptor TIR domain"/>
    <property type="match status" value="1"/>
</dbReference>
<protein>
    <recommendedName>
        <fullName evidence="5">TIR domain-containing protein</fullName>
    </recommendedName>
</protein>
<dbReference type="SUPFAM" id="SSF55874">
    <property type="entry name" value="ATPase domain of HSP90 chaperone/DNA topoisomerase II/histidine kinase"/>
    <property type="match status" value="1"/>
</dbReference>
<organism evidence="3 4">
    <name type="scientific">Chryseobacterium rhizosphaerae</name>
    <dbReference type="NCBI Taxonomy" id="395937"/>
    <lineage>
        <taxon>Bacteria</taxon>
        <taxon>Pseudomonadati</taxon>
        <taxon>Bacteroidota</taxon>
        <taxon>Flavobacteriia</taxon>
        <taxon>Flavobacteriales</taxon>
        <taxon>Weeksellaceae</taxon>
        <taxon>Chryseobacterium group</taxon>
        <taxon>Chryseobacterium</taxon>
    </lineage>
</organism>
<dbReference type="RefSeq" id="WP_309944682.1">
    <property type="nucleotide sequence ID" value="NZ_JAVDQY010000001.1"/>
</dbReference>
<reference evidence="3" key="1">
    <citation type="submission" date="2023-07" db="EMBL/GenBank/DDBJ databases">
        <title>Sorghum-associated microbial communities from plants grown in Nebraska, USA.</title>
        <authorList>
            <person name="Schachtman D."/>
        </authorList>
    </citation>
    <scope>NUCLEOTIDE SEQUENCE</scope>
    <source>
        <strain evidence="3">DS2360</strain>
    </source>
</reference>
<evidence type="ECO:0000313" key="4">
    <source>
        <dbReference type="Proteomes" id="UP001184861"/>
    </source>
</evidence>
<evidence type="ECO:0000259" key="2">
    <source>
        <dbReference type="PROSITE" id="PS51534"/>
    </source>
</evidence>
<dbReference type="InterPro" id="IPR000157">
    <property type="entry name" value="TIR_dom"/>
</dbReference>
<dbReference type="Gene3D" id="3.30.565.10">
    <property type="entry name" value="Histidine kinase-like ATPase, C-terminal domain"/>
    <property type="match status" value="1"/>
</dbReference>
<feature type="domain" description="SEFIR" evidence="2">
    <location>
        <begin position="1"/>
        <end position="132"/>
    </location>
</feature>
<comment type="caution">
    <text evidence="3">The sequence shown here is derived from an EMBL/GenBank/DDBJ whole genome shotgun (WGS) entry which is preliminary data.</text>
</comment>
<dbReference type="InterPro" id="IPR036890">
    <property type="entry name" value="HATPase_C_sf"/>
</dbReference>
<name>A0AAE3Y5G7_9FLAO</name>
<dbReference type="Pfam" id="PF13676">
    <property type="entry name" value="TIR_2"/>
    <property type="match status" value="1"/>
</dbReference>
<dbReference type="InterPro" id="IPR013568">
    <property type="entry name" value="SEFIR_dom"/>
</dbReference>
<evidence type="ECO:0000259" key="1">
    <source>
        <dbReference type="PROSITE" id="PS50104"/>
    </source>
</evidence>
<dbReference type="Pfam" id="PF02518">
    <property type="entry name" value="HATPase_c"/>
    <property type="match status" value="1"/>
</dbReference>
<proteinExistence type="predicted"/>
<dbReference type="InterPro" id="IPR003594">
    <property type="entry name" value="HATPase_dom"/>
</dbReference>
<accession>A0AAE3Y5G7</accession>
<dbReference type="GO" id="GO:0007165">
    <property type="term" value="P:signal transduction"/>
    <property type="evidence" value="ECO:0007669"/>
    <property type="project" value="InterPro"/>
</dbReference>
<dbReference type="EMBL" id="JAVDQY010000001">
    <property type="protein sequence ID" value="MDR6525324.1"/>
    <property type="molecule type" value="Genomic_DNA"/>
</dbReference>
<dbReference type="PROSITE" id="PS51534">
    <property type="entry name" value="SEFIR"/>
    <property type="match status" value="1"/>
</dbReference>
<evidence type="ECO:0000313" key="3">
    <source>
        <dbReference type="EMBL" id="MDR6525324.1"/>
    </source>
</evidence>
<dbReference type="PROSITE" id="PS50104">
    <property type="entry name" value="TIR"/>
    <property type="match status" value="1"/>
</dbReference>
<dbReference type="InterPro" id="IPR035897">
    <property type="entry name" value="Toll_tir_struct_dom_sf"/>
</dbReference>
<dbReference type="Gene3D" id="3.40.50.10140">
    <property type="entry name" value="Toll/interleukin-1 receptor homology (TIR) domain"/>
    <property type="match status" value="1"/>
</dbReference>
<sequence length="370" mass="42420">MKVFLQYSWDNEPHKEWVLELANRLTSDGVDLCFDRYDLKVGSNHHHFMEKIESCKKVILIMSSGYKVKADTRSGGIGYEYQIMSNEIAAELSSNKKFIPVLRDGDVKNSIPRVLQPLVFLDMREDKLFEQRYLELLHLVYDEPIIKKPKLGTKPIFDKGSLFGKMPLLGNRKALADSLLKENQLRISKKVHDIVANSIYSLMIEIEDGIEIDREKVLDGLENIYEKSRDIAYDKSDFVQPKFHDTLSDLLTSFANDSIKIILVGNTKQIWANIDKQKEYKLKTIMQELMVNMKKHSGATQVLWRFTRSGNQVDVFYQDNGVGMEKDQLLGNGLKNVKKLVKVLNGEIDFSGGKDNGLTIHISFLVIINE</sequence>